<accession>A0A553NDS0</accession>
<dbReference type="PANTHER" id="PTHR13100">
    <property type="entry name" value="CELL GROWTH-REGULATING NUCLEOLAR PROTEIN LYAR"/>
    <property type="match status" value="1"/>
</dbReference>
<keyword evidence="3" id="KW-0677">Repeat</keyword>
<evidence type="ECO:0000256" key="9">
    <source>
        <dbReference type="SAM" id="MobiDB-lite"/>
    </source>
</evidence>
<evidence type="ECO:0000256" key="4">
    <source>
        <dbReference type="ARBA" id="ARBA00022771"/>
    </source>
</evidence>
<evidence type="ECO:0000256" key="7">
    <source>
        <dbReference type="ARBA" id="ARBA00023242"/>
    </source>
</evidence>
<dbReference type="AlphaFoldDB" id="A0A553NDS0"/>
<gene>
    <name evidence="12" type="ORF">TCAL_08201</name>
</gene>
<dbReference type="Pfam" id="PF08790">
    <property type="entry name" value="zf-LYAR"/>
    <property type="match status" value="1"/>
</dbReference>
<evidence type="ECO:0000256" key="8">
    <source>
        <dbReference type="PROSITE-ProRule" id="PRU01145"/>
    </source>
</evidence>
<dbReference type="STRING" id="6832.A0A553NDS0"/>
<evidence type="ECO:0000256" key="2">
    <source>
        <dbReference type="ARBA" id="ARBA00022723"/>
    </source>
</evidence>
<dbReference type="Pfam" id="PF25879">
    <property type="entry name" value="WHD_LYAR"/>
    <property type="match status" value="1"/>
</dbReference>
<keyword evidence="13" id="KW-1185">Reference proteome</keyword>
<dbReference type="EMBL" id="VCGU01000458">
    <property type="protein sequence ID" value="TRY63558.1"/>
    <property type="molecule type" value="Genomic_DNA"/>
</dbReference>
<dbReference type="GO" id="GO:0005730">
    <property type="term" value="C:nucleolus"/>
    <property type="evidence" value="ECO:0007669"/>
    <property type="project" value="UniProtKB-ARBA"/>
</dbReference>
<feature type="compositionally biased region" description="Basic residues" evidence="9">
    <location>
        <begin position="193"/>
        <end position="202"/>
    </location>
</feature>
<dbReference type="FunFam" id="3.30.1490.490:FF:000001">
    <property type="entry name" value="cell growth-regulating nucleolar protein-like"/>
    <property type="match status" value="1"/>
</dbReference>
<dbReference type="GO" id="GO:0006364">
    <property type="term" value="P:rRNA processing"/>
    <property type="evidence" value="ECO:0007669"/>
    <property type="project" value="TreeGrafter"/>
</dbReference>
<evidence type="ECO:0000259" key="11">
    <source>
        <dbReference type="Pfam" id="PF25879"/>
    </source>
</evidence>
<dbReference type="OMA" id="QNWIKNS"/>
<dbReference type="SUPFAM" id="SSF57667">
    <property type="entry name" value="beta-beta-alpha zinc fingers"/>
    <property type="match status" value="2"/>
</dbReference>
<evidence type="ECO:0000256" key="5">
    <source>
        <dbReference type="ARBA" id="ARBA00022833"/>
    </source>
</evidence>
<keyword evidence="5" id="KW-0862">Zinc</keyword>
<feature type="region of interest" description="Disordered" evidence="9">
    <location>
        <begin position="150"/>
        <end position="258"/>
    </location>
</feature>
<dbReference type="InterPro" id="IPR039999">
    <property type="entry name" value="LYAR"/>
</dbReference>
<dbReference type="InterPro" id="IPR014898">
    <property type="entry name" value="Znf_C2H2_LYAR"/>
</dbReference>
<evidence type="ECO:0000313" key="12">
    <source>
        <dbReference type="EMBL" id="TRY63558.1"/>
    </source>
</evidence>
<sequence length="327" mass="37114">MVFFTCNACGESLKKNQVEKHYMHKCRRCEVLTCVDCHKDFPGDSYQAHTKCITEDEKYSAKGWAPKASANKGEKKQLQWISNLQALVDENAATLDGETRKILDTVMQHDNIPRKKAKFMNFVKNILRHVRPAAIDNTWELFEQALKPKVEPEAPPKEPVSIPVEDDDAKEEVEEVEETNESRQGVPMFTGRPKTKKAKKKDKGKENQSQTIENGGPGPKKKRKRAENDLEDEVEAKKPNRENPGVQNGAASPEKSGKFVWEDVITGLLQKKGAMKVNKLKKKVVAEYLSQHEGTHKSEEELASKLDKKLKKNKSFRILKDVVSLHE</sequence>
<comment type="subcellular location">
    <subcellularLocation>
        <location evidence="1">Nucleus</location>
    </subcellularLocation>
</comment>
<evidence type="ECO:0000313" key="13">
    <source>
        <dbReference type="Proteomes" id="UP000318571"/>
    </source>
</evidence>
<dbReference type="PANTHER" id="PTHR13100:SF10">
    <property type="entry name" value="CELL GROWTH-REGULATING NUCLEOLAR PROTEIN"/>
    <property type="match status" value="1"/>
</dbReference>
<evidence type="ECO:0000256" key="6">
    <source>
        <dbReference type="ARBA" id="ARBA00023054"/>
    </source>
</evidence>
<evidence type="ECO:0000256" key="3">
    <source>
        <dbReference type="ARBA" id="ARBA00022737"/>
    </source>
</evidence>
<dbReference type="InterPro" id="IPR058719">
    <property type="entry name" value="WHD_LYAR"/>
</dbReference>
<feature type="domain" description="Cell growth-regulating nucleolar protein-like winged helix" evidence="11">
    <location>
        <begin position="257"/>
        <end position="326"/>
    </location>
</feature>
<dbReference type="GO" id="GO:0003677">
    <property type="term" value="F:DNA binding"/>
    <property type="evidence" value="ECO:0007669"/>
    <property type="project" value="InterPro"/>
</dbReference>
<dbReference type="Gene3D" id="1.10.10.2100">
    <property type="match status" value="1"/>
</dbReference>
<dbReference type="OrthoDB" id="21474at2759"/>
<keyword evidence="4 8" id="KW-0863">Zinc-finger</keyword>
<keyword evidence="2" id="KW-0479">Metal-binding</keyword>
<comment type="caution">
    <text evidence="12">The sequence shown here is derived from an EMBL/GenBank/DDBJ whole genome shotgun (WGS) entry which is preliminary data.</text>
</comment>
<dbReference type="Proteomes" id="UP000318571">
    <property type="component" value="Chromosome 10"/>
</dbReference>
<protein>
    <submittedName>
        <fullName evidence="12">Uncharacterized protein</fullName>
    </submittedName>
</protein>
<organism evidence="12 13">
    <name type="scientific">Tigriopus californicus</name>
    <name type="common">Marine copepod</name>
    <dbReference type="NCBI Taxonomy" id="6832"/>
    <lineage>
        <taxon>Eukaryota</taxon>
        <taxon>Metazoa</taxon>
        <taxon>Ecdysozoa</taxon>
        <taxon>Arthropoda</taxon>
        <taxon>Crustacea</taxon>
        <taxon>Multicrustacea</taxon>
        <taxon>Hexanauplia</taxon>
        <taxon>Copepoda</taxon>
        <taxon>Harpacticoida</taxon>
        <taxon>Harpacticidae</taxon>
        <taxon>Tigriopus</taxon>
    </lineage>
</organism>
<reference evidence="12 13" key="1">
    <citation type="journal article" date="2018" name="Nat. Ecol. Evol.">
        <title>Genomic signatures of mitonuclear coevolution across populations of Tigriopus californicus.</title>
        <authorList>
            <person name="Barreto F.S."/>
            <person name="Watson E.T."/>
            <person name="Lima T.G."/>
            <person name="Willett C.S."/>
            <person name="Edmands S."/>
            <person name="Li W."/>
            <person name="Burton R.S."/>
        </authorList>
    </citation>
    <scope>NUCLEOTIDE SEQUENCE [LARGE SCALE GENOMIC DNA]</scope>
    <source>
        <strain evidence="12 13">San Diego</strain>
    </source>
</reference>
<dbReference type="Gene3D" id="3.30.1490.490">
    <property type="match status" value="1"/>
</dbReference>
<evidence type="ECO:0000256" key="1">
    <source>
        <dbReference type="ARBA" id="ARBA00004123"/>
    </source>
</evidence>
<feature type="domain" description="Zinc finger C2H2 LYAR-type" evidence="10">
    <location>
        <begin position="32"/>
        <end position="59"/>
    </location>
</feature>
<dbReference type="GO" id="GO:0000122">
    <property type="term" value="P:negative regulation of transcription by RNA polymerase II"/>
    <property type="evidence" value="ECO:0007669"/>
    <property type="project" value="UniProtKB-ARBA"/>
</dbReference>
<dbReference type="GO" id="GO:0008270">
    <property type="term" value="F:zinc ion binding"/>
    <property type="evidence" value="ECO:0007669"/>
    <property type="project" value="UniProtKB-KW"/>
</dbReference>
<name>A0A553NDS0_TIGCA</name>
<dbReference type="FunFam" id="1.10.10.2100:FF:000002">
    <property type="entry name" value="cell growth-regulating nucleolar protein-like"/>
    <property type="match status" value="1"/>
</dbReference>
<feature type="compositionally biased region" description="Acidic residues" evidence="9">
    <location>
        <begin position="164"/>
        <end position="179"/>
    </location>
</feature>
<dbReference type="PROSITE" id="PS51804">
    <property type="entry name" value="ZF_C2HC_LYAR"/>
    <property type="match status" value="2"/>
</dbReference>
<dbReference type="InterPro" id="IPR036236">
    <property type="entry name" value="Znf_C2H2_sf"/>
</dbReference>
<keyword evidence="6" id="KW-0175">Coiled coil</keyword>
<evidence type="ECO:0000259" key="10">
    <source>
        <dbReference type="Pfam" id="PF08790"/>
    </source>
</evidence>
<keyword evidence="7" id="KW-0539">Nucleus</keyword>
<proteinExistence type="predicted"/>